<dbReference type="EC" id="4.2.1.75" evidence="2"/>
<proteinExistence type="predicted"/>
<dbReference type="CDD" id="cd06578">
    <property type="entry name" value="HemD"/>
    <property type="match status" value="1"/>
</dbReference>
<organism evidence="2 3">
    <name type="scientific">Lysinibacillus telephonicus</name>
    <dbReference type="NCBI Taxonomy" id="1714840"/>
    <lineage>
        <taxon>Bacteria</taxon>
        <taxon>Bacillati</taxon>
        <taxon>Bacillota</taxon>
        <taxon>Bacilli</taxon>
        <taxon>Bacillales</taxon>
        <taxon>Bacillaceae</taxon>
        <taxon>Lysinibacillus</taxon>
    </lineage>
</organism>
<name>A0A3S0HFB1_9BACI</name>
<evidence type="ECO:0000259" key="1">
    <source>
        <dbReference type="Pfam" id="PF02602"/>
    </source>
</evidence>
<dbReference type="Proteomes" id="UP000276349">
    <property type="component" value="Unassembled WGS sequence"/>
</dbReference>
<dbReference type="SUPFAM" id="SSF69618">
    <property type="entry name" value="HemD-like"/>
    <property type="match status" value="1"/>
</dbReference>
<dbReference type="RefSeq" id="WP_126295751.1">
    <property type="nucleotide sequence ID" value="NZ_CP155468.1"/>
</dbReference>
<dbReference type="PANTHER" id="PTHR40082">
    <property type="entry name" value="BLR5956 PROTEIN"/>
    <property type="match status" value="1"/>
</dbReference>
<keyword evidence="2" id="KW-0456">Lyase</keyword>
<dbReference type="GO" id="GO:0004852">
    <property type="term" value="F:uroporphyrinogen-III synthase activity"/>
    <property type="evidence" value="ECO:0007669"/>
    <property type="project" value="UniProtKB-EC"/>
</dbReference>
<feature type="domain" description="Tetrapyrrole biosynthesis uroporphyrinogen III synthase" evidence="1">
    <location>
        <begin position="23"/>
        <end position="256"/>
    </location>
</feature>
<dbReference type="PANTHER" id="PTHR40082:SF1">
    <property type="entry name" value="BLR5956 PROTEIN"/>
    <property type="match status" value="1"/>
</dbReference>
<protein>
    <submittedName>
        <fullName evidence="2">Uroporphyrinogen-III synthase</fullName>
        <ecNumber evidence="2">4.2.1.75</ecNumber>
    </submittedName>
</protein>
<reference evidence="2 3" key="1">
    <citation type="submission" date="2018-12" db="EMBL/GenBank/DDBJ databases">
        <authorList>
            <person name="Yu L."/>
        </authorList>
    </citation>
    <scope>NUCLEOTIDE SEQUENCE [LARGE SCALE GENOMIC DNA]</scope>
    <source>
        <strain evidence="2 3">S5H2222</strain>
    </source>
</reference>
<evidence type="ECO:0000313" key="2">
    <source>
        <dbReference type="EMBL" id="RTQ89007.1"/>
    </source>
</evidence>
<dbReference type="EMBL" id="RXNR01000069">
    <property type="protein sequence ID" value="RTQ89007.1"/>
    <property type="molecule type" value="Genomic_DNA"/>
</dbReference>
<dbReference type="Pfam" id="PF02602">
    <property type="entry name" value="HEM4"/>
    <property type="match status" value="1"/>
</dbReference>
<dbReference type="GO" id="GO:0006780">
    <property type="term" value="P:uroporphyrinogen III biosynthetic process"/>
    <property type="evidence" value="ECO:0007669"/>
    <property type="project" value="InterPro"/>
</dbReference>
<sequence length="273" mass="30598">MGGLDNKCIALLGTRKIEEQVNIIRQLGGTAVHRPAQGTVFFDSSFIGTEIKEMINGSFQWIIFTTGIGIEKLFEIANEMDYEQDLQLALSNMNIAVRGYKAMNSLKSRGLTPIVRDDDGSIAGLIRAFAGHNLKNQSVAVQLYGAPSVELINWLKVQEANYQEIIPYQHISPDKDVLEQLLNEVINKKLDAVSFTSIQQVQFLFKYAKQRNLKYELLSAFENNVIALPIGKVTGNALKEQGVNRMLVPQDERIGSALMTLNKYYKESNVRVN</sequence>
<evidence type="ECO:0000313" key="3">
    <source>
        <dbReference type="Proteomes" id="UP000276349"/>
    </source>
</evidence>
<accession>A0A3S0HFB1</accession>
<dbReference type="NCBIfam" id="NF004584">
    <property type="entry name" value="PRK05928.2-1"/>
    <property type="match status" value="1"/>
</dbReference>
<keyword evidence="3" id="KW-1185">Reference proteome</keyword>
<dbReference type="InterPro" id="IPR003754">
    <property type="entry name" value="4pyrrol_synth_uPrphyn_synth"/>
</dbReference>
<gene>
    <name evidence="2" type="ORF">EKG35_17045</name>
</gene>
<comment type="caution">
    <text evidence="2">The sequence shown here is derived from an EMBL/GenBank/DDBJ whole genome shotgun (WGS) entry which is preliminary data.</text>
</comment>
<dbReference type="OrthoDB" id="9775656at2"/>
<dbReference type="InterPro" id="IPR036108">
    <property type="entry name" value="4pyrrol_syn_uPrphyn_synt_sf"/>
</dbReference>
<dbReference type="Gene3D" id="3.40.50.10090">
    <property type="match status" value="2"/>
</dbReference>
<dbReference type="InterPro" id="IPR039793">
    <property type="entry name" value="UROS/Hem4"/>
</dbReference>
<dbReference type="AlphaFoldDB" id="A0A3S0HFB1"/>